<protein>
    <submittedName>
        <fullName evidence="1">Macaca fascicularis brain cDNA, clone: QbsA-10364</fullName>
    </submittedName>
</protein>
<dbReference type="EMBL" id="AB171382">
    <property type="protein sequence ID" value="BAE88445.1"/>
    <property type="molecule type" value="mRNA"/>
</dbReference>
<accession>I7GKB3</accession>
<dbReference type="AlphaFoldDB" id="I7GKB3"/>
<evidence type="ECO:0000313" key="1">
    <source>
        <dbReference type="EMBL" id="BAE88445.1"/>
    </source>
</evidence>
<sequence>MLINEIVIFYDPQTIKEITHSYKMF</sequence>
<proteinExistence type="evidence at transcript level"/>
<name>I7GKB3_MACFA</name>
<organism evidence="1">
    <name type="scientific">Macaca fascicularis</name>
    <name type="common">Crab-eating macaque</name>
    <name type="synonym">Cynomolgus monkey</name>
    <dbReference type="NCBI Taxonomy" id="9541"/>
    <lineage>
        <taxon>Eukaryota</taxon>
        <taxon>Metazoa</taxon>
        <taxon>Chordata</taxon>
        <taxon>Craniata</taxon>
        <taxon>Vertebrata</taxon>
        <taxon>Euteleostomi</taxon>
        <taxon>Mammalia</taxon>
        <taxon>Eutheria</taxon>
        <taxon>Euarchontoglires</taxon>
        <taxon>Primates</taxon>
        <taxon>Haplorrhini</taxon>
        <taxon>Catarrhini</taxon>
        <taxon>Cercopithecidae</taxon>
        <taxon>Cercopithecinae</taxon>
        <taxon>Macaca</taxon>
    </lineage>
</organism>
<reference evidence="1" key="1">
    <citation type="journal article" date="2007" name="PLoS Biol.">
        <title>Rate of evolution in brain-expressed genes in humans and other primates.</title>
        <authorList>
            <person name="Wang H.-Y."/>
            <person name="Chien H.-C."/>
            <person name="Osada N."/>
            <person name="Hashimoto K."/>
            <person name="Sugano S."/>
            <person name="Gojobori T."/>
            <person name="Chou C.-K."/>
            <person name="Tsai S.-F."/>
            <person name="Wu C.-I."/>
            <person name="Shen C.-K.J."/>
        </authorList>
    </citation>
    <scope>NUCLEOTIDE SEQUENCE</scope>
</reference>